<dbReference type="EMBL" id="JAOL01000159">
    <property type="protein sequence ID" value="EUA87636.1"/>
    <property type="molecule type" value="Genomic_DNA"/>
</dbReference>
<accession>A0ABP3AAI5</accession>
<protein>
    <submittedName>
        <fullName evidence="2">Uncharacterized protein</fullName>
    </submittedName>
</protein>
<gene>
    <name evidence="2" type="ORF">I551_5895</name>
</gene>
<evidence type="ECO:0000313" key="3">
    <source>
        <dbReference type="Proteomes" id="UP000020681"/>
    </source>
</evidence>
<keyword evidence="3" id="KW-1185">Reference proteome</keyword>
<name>A0ABP3AAI5_MYCUL</name>
<dbReference type="Proteomes" id="UP000020681">
    <property type="component" value="Unassembled WGS sequence"/>
</dbReference>
<proteinExistence type="predicted"/>
<evidence type="ECO:0000313" key="2">
    <source>
        <dbReference type="EMBL" id="EUA87636.1"/>
    </source>
</evidence>
<organism evidence="2 3">
    <name type="scientific">Mycobacterium ulcerans str. Harvey</name>
    <dbReference type="NCBI Taxonomy" id="1299332"/>
    <lineage>
        <taxon>Bacteria</taxon>
        <taxon>Bacillati</taxon>
        <taxon>Actinomycetota</taxon>
        <taxon>Actinomycetes</taxon>
        <taxon>Mycobacteriales</taxon>
        <taxon>Mycobacteriaceae</taxon>
        <taxon>Mycobacterium</taxon>
        <taxon>Mycobacterium ulcerans group</taxon>
    </lineage>
</organism>
<reference evidence="2 3" key="1">
    <citation type="submission" date="2014-01" db="EMBL/GenBank/DDBJ databases">
        <authorList>
            <person name="Dobos K."/>
            <person name="Lenaerts A."/>
            <person name="Ordway D."/>
            <person name="DeGroote M.A."/>
            <person name="Parker T."/>
            <person name="Sizemore C."/>
            <person name="Tallon L.J."/>
            <person name="Sadzewicz L.K."/>
            <person name="Sengamalay N."/>
            <person name="Fraser C.M."/>
            <person name="Hine E."/>
            <person name="Shefchek K.A."/>
            <person name="Das S.P."/>
            <person name="Tettelin H."/>
        </authorList>
    </citation>
    <scope>NUCLEOTIDE SEQUENCE [LARGE SCALE GENOMIC DNA]</scope>
    <source>
        <strain evidence="2 3">Harvey</strain>
    </source>
</reference>
<sequence>MNHVIAQQESPREYLSDPAGGRELGEFGDQLIRIVSPC</sequence>
<comment type="caution">
    <text evidence="2">The sequence shown here is derived from an EMBL/GenBank/DDBJ whole genome shotgun (WGS) entry which is preliminary data.</text>
</comment>
<feature type="region of interest" description="Disordered" evidence="1">
    <location>
        <begin position="1"/>
        <end position="23"/>
    </location>
</feature>
<evidence type="ECO:0000256" key="1">
    <source>
        <dbReference type="SAM" id="MobiDB-lite"/>
    </source>
</evidence>